<protein>
    <recommendedName>
        <fullName evidence="6">LisH domain-containing protein</fullName>
    </recommendedName>
</protein>
<proteinExistence type="predicted"/>
<evidence type="ECO:0000256" key="3">
    <source>
        <dbReference type="SAM" id="MobiDB-lite"/>
    </source>
</evidence>
<feature type="region of interest" description="Disordered" evidence="3">
    <location>
        <begin position="440"/>
        <end position="741"/>
    </location>
</feature>
<dbReference type="AlphaFoldDB" id="A0AAE0P8A4"/>
<feature type="compositionally biased region" description="Polar residues" evidence="3">
    <location>
        <begin position="482"/>
        <end position="500"/>
    </location>
</feature>
<keyword evidence="5" id="KW-1185">Reference proteome</keyword>
<feature type="compositionally biased region" description="Basic and acidic residues" evidence="3">
    <location>
        <begin position="109"/>
        <end position="122"/>
    </location>
</feature>
<name>A0AAE0P8A4_9PEZI</name>
<sequence>MANMANMSVMGGGPVGGGPMPMMGNGAMPPQGQPRPPMPNDSGRSLDSNRTLLNTYIYEYFVRYGMYDCAREIYKADPAINVKKDSPNGRRDETGIFLGNGLGDDPMDTDTKDGLDQKRPDDLPAPNVPTPVPESCFLYEWFCLFWDMFNSQKGKGQSGQVNQYVQHTQEQSRMRQQNQQNMLRQIRPEFTGQHQYPPHMMRGMPNGAMQNMKAQNLQRAAMANNQNPQTMQMLQQQKAAAGQMQRNPSDMDGNGARPASPGSTDNAPSPSKRPRLDGAPFNPNQNVMMPNGRPAQGMPGQQVGNGSEAARALLLQNHINPNSLNPDQLQNFVAATPLAQAKSIATYAANLQQHHGNQMPNKPMATAGGPQPQGSPMVPQGPEIAQFYNPGDMASNNMRPGGPGNGQATGGSNHALQDYQMQLMLLEQQNKKRLMMARQETDVGGGGMPRADGQNGPGGGPGGPPNPQFAPGQSPPGGRSGASPNPSEQMKRQQQMTNAANMGGSPLPDGPQSRSSPNSMNFMGGQMDPNNGGQHFFAGQMNGMRPPSSHPGPQFNGNMNQAQMIQAQRVAQQAVQGGPGAGMQWQGGPNGQGPQPQVQGTPQQRSMPPPPSAPQAAVVAANSRNTTSSPQTSNAAPPTPQQGNKAAPKKKETGKAKSKAAPKKAANANSNAAATPAPDPEPSQDNQAPATPITPVGPPNFKNQNVSAHVANGQPPAPVPPPQAAPVPPPQQHQEDPTFMDMGSTFNIEFANPLTSDNVLNDFDFDSFLHDSNGGEDNFDFNAGSFMEGGEIGAE</sequence>
<evidence type="ECO:0000313" key="5">
    <source>
        <dbReference type="Proteomes" id="UP001285441"/>
    </source>
</evidence>
<dbReference type="GO" id="GO:0005634">
    <property type="term" value="C:nucleus"/>
    <property type="evidence" value="ECO:0007669"/>
    <property type="project" value="UniProtKB-SubCell"/>
</dbReference>
<dbReference type="PANTHER" id="PTHR45093:SF2">
    <property type="entry name" value="LISH DOMAIN-CONTAINING PROTEIN"/>
    <property type="match status" value="1"/>
</dbReference>
<reference evidence="4" key="1">
    <citation type="journal article" date="2023" name="Mol. Phylogenet. Evol.">
        <title>Genome-scale phylogeny and comparative genomics of the fungal order Sordariales.</title>
        <authorList>
            <person name="Hensen N."/>
            <person name="Bonometti L."/>
            <person name="Westerberg I."/>
            <person name="Brannstrom I.O."/>
            <person name="Guillou S."/>
            <person name="Cros-Aarteil S."/>
            <person name="Calhoun S."/>
            <person name="Haridas S."/>
            <person name="Kuo A."/>
            <person name="Mondo S."/>
            <person name="Pangilinan J."/>
            <person name="Riley R."/>
            <person name="LaButti K."/>
            <person name="Andreopoulos B."/>
            <person name="Lipzen A."/>
            <person name="Chen C."/>
            <person name="Yan M."/>
            <person name="Daum C."/>
            <person name="Ng V."/>
            <person name="Clum A."/>
            <person name="Steindorff A."/>
            <person name="Ohm R.A."/>
            <person name="Martin F."/>
            <person name="Silar P."/>
            <person name="Natvig D.O."/>
            <person name="Lalanne C."/>
            <person name="Gautier V."/>
            <person name="Ament-Velasquez S.L."/>
            <person name="Kruys A."/>
            <person name="Hutchinson M.I."/>
            <person name="Powell A.J."/>
            <person name="Barry K."/>
            <person name="Miller A.N."/>
            <person name="Grigoriev I.V."/>
            <person name="Debuchy R."/>
            <person name="Gladieux P."/>
            <person name="Hiltunen Thoren M."/>
            <person name="Johannesson H."/>
        </authorList>
    </citation>
    <scope>NUCLEOTIDE SEQUENCE</scope>
    <source>
        <strain evidence="4">CBS 232.78</strain>
    </source>
</reference>
<evidence type="ECO:0000256" key="2">
    <source>
        <dbReference type="ARBA" id="ARBA00023242"/>
    </source>
</evidence>
<evidence type="ECO:0008006" key="6">
    <source>
        <dbReference type="Google" id="ProtNLM"/>
    </source>
</evidence>
<feature type="compositionally biased region" description="Basic and acidic residues" evidence="3">
    <location>
        <begin position="83"/>
        <end position="94"/>
    </location>
</feature>
<feature type="region of interest" description="Disordered" evidence="3">
    <location>
        <begin position="156"/>
        <end position="180"/>
    </location>
</feature>
<feature type="compositionally biased region" description="Low complexity" evidence="3">
    <location>
        <begin position="20"/>
        <end position="30"/>
    </location>
</feature>
<organism evidence="4 5">
    <name type="scientific">Podospora didyma</name>
    <dbReference type="NCBI Taxonomy" id="330526"/>
    <lineage>
        <taxon>Eukaryota</taxon>
        <taxon>Fungi</taxon>
        <taxon>Dikarya</taxon>
        <taxon>Ascomycota</taxon>
        <taxon>Pezizomycotina</taxon>
        <taxon>Sordariomycetes</taxon>
        <taxon>Sordariomycetidae</taxon>
        <taxon>Sordariales</taxon>
        <taxon>Podosporaceae</taxon>
        <taxon>Podospora</taxon>
    </lineage>
</organism>
<feature type="region of interest" description="Disordered" evidence="3">
    <location>
        <begin position="16"/>
        <end position="46"/>
    </location>
</feature>
<gene>
    <name evidence="4" type="ORF">B0H63DRAFT_492161</name>
</gene>
<keyword evidence="2" id="KW-0539">Nucleus</keyword>
<dbReference type="Proteomes" id="UP001285441">
    <property type="component" value="Unassembled WGS sequence"/>
</dbReference>
<feature type="compositionally biased region" description="Low complexity" evidence="3">
    <location>
        <begin position="561"/>
        <end position="604"/>
    </location>
</feature>
<evidence type="ECO:0000313" key="4">
    <source>
        <dbReference type="EMBL" id="KAK3395206.1"/>
    </source>
</evidence>
<feature type="compositionally biased region" description="Polar residues" evidence="3">
    <location>
        <begin position="156"/>
        <end position="168"/>
    </location>
</feature>
<feature type="compositionally biased region" description="Low complexity" evidence="3">
    <location>
        <begin position="231"/>
        <end position="245"/>
    </location>
</feature>
<dbReference type="PANTHER" id="PTHR45093">
    <property type="entry name" value="TRANSCRIPTION ACTIVATOR MSS11"/>
    <property type="match status" value="1"/>
</dbReference>
<comment type="subcellular location">
    <subcellularLocation>
        <location evidence="1">Nucleus</location>
    </subcellularLocation>
</comment>
<reference evidence="4" key="2">
    <citation type="submission" date="2023-06" db="EMBL/GenBank/DDBJ databases">
        <authorList>
            <consortium name="Lawrence Berkeley National Laboratory"/>
            <person name="Haridas S."/>
            <person name="Hensen N."/>
            <person name="Bonometti L."/>
            <person name="Westerberg I."/>
            <person name="Brannstrom I.O."/>
            <person name="Guillou S."/>
            <person name="Cros-Aarteil S."/>
            <person name="Calhoun S."/>
            <person name="Kuo A."/>
            <person name="Mondo S."/>
            <person name="Pangilinan J."/>
            <person name="Riley R."/>
            <person name="LaButti K."/>
            <person name="Andreopoulos B."/>
            <person name="Lipzen A."/>
            <person name="Chen C."/>
            <person name="Yanf M."/>
            <person name="Daum C."/>
            <person name="Ng V."/>
            <person name="Clum A."/>
            <person name="Steindorff A."/>
            <person name="Ohm R."/>
            <person name="Martin F."/>
            <person name="Silar P."/>
            <person name="Natvig D."/>
            <person name="Lalanne C."/>
            <person name="Gautier V."/>
            <person name="Ament-velasquez S.L."/>
            <person name="Kruys A."/>
            <person name="Hutchinson M.I."/>
            <person name="Powell A.J."/>
            <person name="Barry K."/>
            <person name="Miller A.N."/>
            <person name="Grigoriev I.V."/>
            <person name="Debuchy R."/>
            <person name="Gladieux P."/>
            <person name="Thoren M.H."/>
            <person name="Johannesson H."/>
        </authorList>
    </citation>
    <scope>NUCLEOTIDE SEQUENCE</scope>
    <source>
        <strain evidence="4">CBS 232.78</strain>
    </source>
</reference>
<comment type="caution">
    <text evidence="4">The sequence shown here is derived from an EMBL/GenBank/DDBJ whole genome shotgun (WGS) entry which is preliminary data.</text>
</comment>
<feature type="compositionally biased region" description="Low complexity" evidence="3">
    <location>
        <begin position="663"/>
        <end position="676"/>
    </location>
</feature>
<feature type="region of interest" description="Disordered" evidence="3">
    <location>
        <begin position="231"/>
        <end position="304"/>
    </location>
</feature>
<feature type="region of interest" description="Disordered" evidence="3">
    <location>
        <begin position="83"/>
        <end position="128"/>
    </location>
</feature>
<feature type="region of interest" description="Disordered" evidence="3">
    <location>
        <begin position="359"/>
        <end position="413"/>
    </location>
</feature>
<dbReference type="EMBL" id="JAULSW010000001">
    <property type="protein sequence ID" value="KAK3395206.1"/>
    <property type="molecule type" value="Genomic_DNA"/>
</dbReference>
<feature type="compositionally biased region" description="Polar residues" evidence="3">
    <location>
        <begin position="512"/>
        <end position="521"/>
    </location>
</feature>
<evidence type="ECO:0000256" key="1">
    <source>
        <dbReference type="ARBA" id="ARBA00004123"/>
    </source>
</evidence>
<accession>A0AAE0P8A4</accession>
<feature type="compositionally biased region" description="Polar residues" evidence="3">
    <location>
        <begin position="622"/>
        <end position="644"/>
    </location>
</feature>
<feature type="compositionally biased region" description="Pro residues" evidence="3">
    <location>
        <begin position="715"/>
        <end position="731"/>
    </location>
</feature>
<feature type="compositionally biased region" description="Low complexity" evidence="3">
    <location>
        <begin position="169"/>
        <end position="180"/>
    </location>
</feature>